<evidence type="ECO:0000313" key="3">
    <source>
        <dbReference type="Proteomes" id="UP000008291"/>
    </source>
</evidence>
<evidence type="ECO:0008006" key="4">
    <source>
        <dbReference type="Google" id="ProtNLM"/>
    </source>
</evidence>
<proteinExistence type="predicted"/>
<dbReference type="KEGG" id="tbd:Tbd_2403"/>
<protein>
    <recommendedName>
        <fullName evidence="4">SH3b domain-containing protein</fullName>
    </recommendedName>
</protein>
<dbReference type="Gene3D" id="2.30.30.40">
    <property type="entry name" value="SH3 Domains"/>
    <property type="match status" value="1"/>
</dbReference>
<evidence type="ECO:0000313" key="2">
    <source>
        <dbReference type="EMBL" id="AAZ98356.1"/>
    </source>
</evidence>
<name>Q3SG94_THIDA</name>
<evidence type="ECO:0000256" key="1">
    <source>
        <dbReference type="SAM" id="SignalP"/>
    </source>
</evidence>
<sequence length="156" mass="16618">MSGIPNLRIPRPAPLFLGSLLLLGNPAANALDFRTTSRPALLYTAPSNTAGKVAIAGSGLPLEVVVDTENWAKVRDHSGRLAWIEKAALGGSRNVVVKAETSLVRTQPRPDAEVAFRVARGVLLGVTGEPDAYGWLPVKHADGMAGWLPLHEVWGR</sequence>
<accession>Q3SG94</accession>
<keyword evidence="1" id="KW-0732">Signal</keyword>
<dbReference type="Pfam" id="PF06347">
    <property type="entry name" value="SH3_4"/>
    <property type="match status" value="2"/>
</dbReference>
<dbReference type="eggNOG" id="COG3807">
    <property type="taxonomic scope" value="Bacteria"/>
</dbReference>
<dbReference type="Proteomes" id="UP000008291">
    <property type="component" value="Chromosome"/>
</dbReference>
<gene>
    <name evidence="2" type="ordered locus">Tbd_2403</name>
</gene>
<feature type="chain" id="PRO_5004228762" description="SH3b domain-containing protein" evidence="1">
    <location>
        <begin position="31"/>
        <end position="156"/>
    </location>
</feature>
<organism evidence="2 3">
    <name type="scientific">Thiobacillus denitrificans (strain ATCC 25259 / T1)</name>
    <dbReference type="NCBI Taxonomy" id="292415"/>
    <lineage>
        <taxon>Bacteria</taxon>
        <taxon>Pseudomonadati</taxon>
        <taxon>Pseudomonadota</taxon>
        <taxon>Betaproteobacteria</taxon>
        <taxon>Nitrosomonadales</taxon>
        <taxon>Thiobacillaceae</taxon>
        <taxon>Thiobacillus</taxon>
    </lineage>
</organism>
<dbReference type="AlphaFoldDB" id="Q3SG94"/>
<dbReference type="EMBL" id="CP000116">
    <property type="protein sequence ID" value="AAZ98356.1"/>
    <property type="molecule type" value="Genomic_DNA"/>
</dbReference>
<reference evidence="2 3" key="1">
    <citation type="journal article" date="2006" name="J. Bacteriol.">
        <title>The genome sequence of the obligately chemolithoautotrophic, facultatively anaerobic bacterium Thiobacillus denitrificans.</title>
        <authorList>
            <person name="Beller H.R."/>
            <person name="Chain P.S."/>
            <person name="Letain T.E."/>
            <person name="Chakicherla A."/>
            <person name="Larimer F.W."/>
            <person name="Richardson P.M."/>
            <person name="Coleman M.A."/>
            <person name="Wood A.P."/>
            <person name="Kelly D.P."/>
        </authorList>
    </citation>
    <scope>NUCLEOTIDE SEQUENCE [LARGE SCALE GENOMIC DNA]</scope>
    <source>
        <strain evidence="2 3">ATCC 25259</strain>
    </source>
</reference>
<keyword evidence="3" id="KW-1185">Reference proteome</keyword>
<dbReference type="InterPro" id="IPR010466">
    <property type="entry name" value="DUF1058"/>
</dbReference>
<dbReference type="HOGENOM" id="CLU_086360_3_0_4"/>
<dbReference type="STRING" id="292415.Tbd_2403"/>
<feature type="signal peptide" evidence="1">
    <location>
        <begin position="1"/>
        <end position="30"/>
    </location>
</feature>